<feature type="compositionally biased region" description="Basic residues" evidence="1">
    <location>
        <begin position="87"/>
        <end position="110"/>
    </location>
</feature>
<name>A0A804LKY0_MAIZE</name>
<proteinExistence type="predicted"/>
<evidence type="ECO:0000313" key="2">
    <source>
        <dbReference type="EnsemblPlants" id="Zm00001eb018210_P001"/>
    </source>
</evidence>
<dbReference type="InParanoid" id="A0A804LKY0"/>
<feature type="compositionally biased region" description="Basic and acidic residues" evidence="1">
    <location>
        <begin position="111"/>
        <end position="121"/>
    </location>
</feature>
<feature type="region of interest" description="Disordered" evidence="1">
    <location>
        <begin position="19"/>
        <end position="61"/>
    </location>
</feature>
<dbReference type="Gramene" id="Zm00001eb018210_T001">
    <property type="protein sequence ID" value="Zm00001eb018210_P001"/>
    <property type="gene ID" value="Zm00001eb018210"/>
</dbReference>
<reference evidence="3" key="1">
    <citation type="submission" date="2015-12" db="EMBL/GenBank/DDBJ databases">
        <title>Update maize B73 reference genome by single molecule sequencing technologies.</title>
        <authorList>
            <consortium name="Maize Genome Sequencing Project"/>
            <person name="Ware D."/>
        </authorList>
    </citation>
    <scope>NUCLEOTIDE SEQUENCE [LARGE SCALE GENOMIC DNA]</scope>
    <source>
        <strain evidence="3">cv. B73</strain>
    </source>
</reference>
<protein>
    <submittedName>
        <fullName evidence="2">Uncharacterized protein</fullName>
    </submittedName>
</protein>
<feature type="compositionally biased region" description="Basic and acidic residues" evidence="1">
    <location>
        <begin position="28"/>
        <end position="53"/>
    </location>
</feature>
<reference evidence="2" key="2">
    <citation type="submission" date="2019-07" db="EMBL/GenBank/DDBJ databases">
        <authorList>
            <person name="Seetharam A."/>
            <person name="Woodhouse M."/>
            <person name="Cannon E."/>
        </authorList>
    </citation>
    <scope>NUCLEOTIDE SEQUENCE [LARGE SCALE GENOMIC DNA]</scope>
    <source>
        <strain evidence="2">cv. B73</strain>
    </source>
</reference>
<sequence length="133" mass="14949">RHVVAPTCSIGQVAVRPGVRRRVRGAGRGHERQQVAGGDQDHRHGQRPRERPLRPLHLAGHRAGAVPVVEVPEYRVHEEPPVPAPALHRHRPPPRAHLGHRHPRHKHGRREGHEPQRHGAPPDDAQPGEVHQR</sequence>
<organism evidence="2 3">
    <name type="scientific">Zea mays</name>
    <name type="common">Maize</name>
    <dbReference type="NCBI Taxonomy" id="4577"/>
    <lineage>
        <taxon>Eukaryota</taxon>
        <taxon>Viridiplantae</taxon>
        <taxon>Streptophyta</taxon>
        <taxon>Embryophyta</taxon>
        <taxon>Tracheophyta</taxon>
        <taxon>Spermatophyta</taxon>
        <taxon>Magnoliopsida</taxon>
        <taxon>Liliopsida</taxon>
        <taxon>Poales</taxon>
        <taxon>Poaceae</taxon>
        <taxon>PACMAD clade</taxon>
        <taxon>Panicoideae</taxon>
        <taxon>Andropogonodae</taxon>
        <taxon>Andropogoneae</taxon>
        <taxon>Tripsacinae</taxon>
        <taxon>Zea</taxon>
    </lineage>
</organism>
<evidence type="ECO:0000256" key="1">
    <source>
        <dbReference type="SAM" id="MobiDB-lite"/>
    </source>
</evidence>
<evidence type="ECO:0000313" key="3">
    <source>
        <dbReference type="Proteomes" id="UP000007305"/>
    </source>
</evidence>
<accession>A0A804LKY0</accession>
<dbReference type="EnsemblPlants" id="Zm00001eb018210_T001">
    <property type="protein sequence ID" value="Zm00001eb018210_P001"/>
    <property type="gene ID" value="Zm00001eb018210"/>
</dbReference>
<reference evidence="2" key="3">
    <citation type="submission" date="2021-05" db="UniProtKB">
        <authorList>
            <consortium name="EnsemblPlants"/>
        </authorList>
    </citation>
    <scope>IDENTIFICATION</scope>
    <source>
        <strain evidence="2">cv. B73</strain>
    </source>
</reference>
<keyword evidence="3" id="KW-1185">Reference proteome</keyword>
<dbReference type="AlphaFoldDB" id="A0A804LKY0"/>
<feature type="region of interest" description="Disordered" evidence="1">
    <location>
        <begin position="77"/>
        <end position="133"/>
    </location>
</feature>
<dbReference type="Proteomes" id="UP000007305">
    <property type="component" value="Chromosome 1"/>
</dbReference>